<organism evidence="5 6">
    <name type="scientific">Sabulicella glaciei</name>
    <dbReference type="NCBI Taxonomy" id="2984948"/>
    <lineage>
        <taxon>Bacteria</taxon>
        <taxon>Pseudomonadati</taxon>
        <taxon>Pseudomonadota</taxon>
        <taxon>Alphaproteobacteria</taxon>
        <taxon>Acetobacterales</taxon>
        <taxon>Acetobacteraceae</taxon>
        <taxon>Sabulicella</taxon>
    </lineage>
</organism>
<keyword evidence="4" id="KW-0732">Signal</keyword>
<dbReference type="PANTHER" id="PTHR10272">
    <property type="entry name" value="PLATELET-ACTIVATING FACTOR ACETYLHYDROLASE"/>
    <property type="match status" value="1"/>
</dbReference>
<proteinExistence type="predicted"/>
<name>A0ABT3NX08_9PROT</name>
<accession>A0ABT3NX08</accession>
<evidence type="ECO:0000256" key="2">
    <source>
        <dbReference type="ARBA" id="ARBA00022963"/>
    </source>
</evidence>
<evidence type="ECO:0000256" key="3">
    <source>
        <dbReference type="ARBA" id="ARBA00023098"/>
    </source>
</evidence>
<feature type="signal peptide" evidence="4">
    <location>
        <begin position="1"/>
        <end position="24"/>
    </location>
</feature>
<dbReference type="EMBL" id="JAPFQI010000010">
    <property type="protein sequence ID" value="MCW8086695.1"/>
    <property type="molecule type" value="Genomic_DNA"/>
</dbReference>
<dbReference type="InterPro" id="IPR029058">
    <property type="entry name" value="AB_hydrolase_fold"/>
</dbReference>
<keyword evidence="6" id="KW-1185">Reference proteome</keyword>
<keyword evidence="1" id="KW-0378">Hydrolase</keyword>
<keyword evidence="3" id="KW-0443">Lipid metabolism</keyword>
<dbReference type="SUPFAM" id="SSF53474">
    <property type="entry name" value="alpha/beta-Hydrolases"/>
    <property type="match status" value="1"/>
</dbReference>
<evidence type="ECO:0000313" key="5">
    <source>
        <dbReference type="EMBL" id="MCW8086695.1"/>
    </source>
</evidence>
<dbReference type="PANTHER" id="PTHR10272:SF0">
    <property type="entry name" value="PLATELET-ACTIVATING FACTOR ACETYLHYDROLASE"/>
    <property type="match status" value="1"/>
</dbReference>
<sequence length="307" mass="31858">MTPPRRLAMSLPFILPAAAGAAAAAERRETWRDAARDRDVPVLLRLPAGEAPAPLVLVSHGLGGSREGMAFLGQAMAAAGFIAVHLQHLGSDSAIWRGASDPVSGMRNAGRDPLVAANRLLDVPFALDEAQRRLGARIDPARIAIAGHSFGSWTAQHALGQALPLSLPRIPDARLRAGILLSPVLGFFGPPAANAIRVPLLHITGTEDRTLLDRAGPEERLAIFEAIAGTPQAAAIFAGAGHLAFAGREEAGAGHVAPTFHARTAALAVLFLRAALLADAEAAAEIGRGASALLQPGDRLTTKDWVG</sequence>
<keyword evidence="2" id="KW-0442">Lipid degradation</keyword>
<dbReference type="RefSeq" id="WP_301590781.1">
    <property type="nucleotide sequence ID" value="NZ_JAPFQI010000010.1"/>
</dbReference>
<dbReference type="Gene3D" id="3.40.50.1820">
    <property type="entry name" value="alpha/beta hydrolase"/>
    <property type="match status" value="1"/>
</dbReference>
<comment type="caution">
    <text evidence="5">The sequence shown here is derived from an EMBL/GenBank/DDBJ whole genome shotgun (WGS) entry which is preliminary data.</text>
</comment>
<feature type="chain" id="PRO_5046468253" evidence="4">
    <location>
        <begin position="25"/>
        <end position="307"/>
    </location>
</feature>
<reference evidence="5 6" key="1">
    <citation type="submission" date="2022-10" db="EMBL/GenBank/DDBJ databases">
        <title>Roseococcus glaciei nov., sp. nov., isolated from glacier.</title>
        <authorList>
            <person name="Liu Q."/>
            <person name="Xin Y.-H."/>
        </authorList>
    </citation>
    <scope>NUCLEOTIDE SEQUENCE [LARGE SCALE GENOMIC DNA]</scope>
    <source>
        <strain evidence="5 6">MDT2-1-1</strain>
    </source>
</reference>
<protein>
    <submittedName>
        <fullName evidence="5">Acetylhydrolase</fullName>
    </submittedName>
</protein>
<evidence type="ECO:0000256" key="1">
    <source>
        <dbReference type="ARBA" id="ARBA00022801"/>
    </source>
</evidence>
<evidence type="ECO:0000313" key="6">
    <source>
        <dbReference type="Proteomes" id="UP001526430"/>
    </source>
</evidence>
<dbReference type="Proteomes" id="UP001526430">
    <property type="component" value="Unassembled WGS sequence"/>
</dbReference>
<evidence type="ECO:0000256" key="4">
    <source>
        <dbReference type="SAM" id="SignalP"/>
    </source>
</evidence>
<gene>
    <name evidence="5" type="ORF">OF850_13750</name>
</gene>